<keyword evidence="1" id="KW-1185">Reference proteome</keyword>
<protein>
    <submittedName>
        <fullName evidence="2">Uncharacterized protein</fullName>
    </submittedName>
</protein>
<name>A0A6J3MEH5_9PEZI</name>
<proteinExistence type="predicted"/>
<gene>
    <name evidence="2" type="ORF">K489DRAFT_367281</name>
</gene>
<dbReference type="AlphaFoldDB" id="A0A6J3MEH5"/>
<accession>A0A6J3MEH5</accession>
<evidence type="ECO:0000313" key="1">
    <source>
        <dbReference type="Proteomes" id="UP000504637"/>
    </source>
</evidence>
<reference evidence="2" key="3">
    <citation type="submission" date="2025-08" db="UniProtKB">
        <authorList>
            <consortium name="RefSeq"/>
        </authorList>
    </citation>
    <scope>IDENTIFICATION</scope>
    <source>
        <strain evidence="2">CBS 342.82</strain>
    </source>
</reference>
<reference evidence="2" key="1">
    <citation type="submission" date="2020-01" db="EMBL/GenBank/DDBJ databases">
        <authorList>
            <consortium name="DOE Joint Genome Institute"/>
            <person name="Haridas S."/>
            <person name="Albert R."/>
            <person name="Binder M."/>
            <person name="Bloem J."/>
            <person name="Labutti K."/>
            <person name="Salamov A."/>
            <person name="Andreopoulos B."/>
            <person name="Baker S.E."/>
            <person name="Barry K."/>
            <person name="Bills G."/>
            <person name="Bluhm B.H."/>
            <person name="Cannon C."/>
            <person name="Castanera R."/>
            <person name="Culley D.E."/>
            <person name="Daum C."/>
            <person name="Ezra D."/>
            <person name="Gonzalez J.B."/>
            <person name="Henrissat B."/>
            <person name="Kuo A."/>
            <person name="Liang C."/>
            <person name="Lipzen A."/>
            <person name="Lutzoni F."/>
            <person name="Magnuson J."/>
            <person name="Mondo S."/>
            <person name="Nolan M."/>
            <person name="Ohm R."/>
            <person name="Pangilinan J."/>
            <person name="Park H.-J."/>
            <person name="Ramirez L."/>
            <person name="Alfaro M."/>
            <person name="Sun H."/>
            <person name="Tritt A."/>
            <person name="Yoshinaga Y."/>
            <person name="Zwiers L.-H."/>
            <person name="Turgeon B.G."/>
            <person name="Goodwin S.B."/>
            <person name="Spatafora J.W."/>
            <person name="Crous P.W."/>
            <person name="Grigoriev I.V."/>
        </authorList>
    </citation>
    <scope>NUCLEOTIDE SEQUENCE</scope>
    <source>
        <strain evidence="2">CBS 342.82</strain>
    </source>
</reference>
<dbReference type="RefSeq" id="XP_033463050.1">
    <property type="nucleotide sequence ID" value="XM_033602852.1"/>
</dbReference>
<reference evidence="2" key="2">
    <citation type="submission" date="2020-04" db="EMBL/GenBank/DDBJ databases">
        <authorList>
            <consortium name="NCBI Genome Project"/>
        </authorList>
    </citation>
    <scope>NUCLEOTIDE SEQUENCE</scope>
    <source>
        <strain evidence="2">CBS 342.82</strain>
    </source>
</reference>
<sequence>MPYRLVFVKPSSNLTNPCSQARGLQDFDQARPRRITRRWMGMARDYISKAGFLCTGRCPALYIPSTFQHVGHVQIMQGVAPWTLKHATTLGTSGFGSHTRDHYLSQPGPLGGRLPRVRHPSDKSRLVNLHIRAAIVYAFMESMLSYQCIPRLSSRDEGTAIIPSMISAAAVPVSVQVLQN</sequence>
<evidence type="ECO:0000313" key="2">
    <source>
        <dbReference type="RefSeq" id="XP_033463050.1"/>
    </source>
</evidence>
<organism evidence="2">
    <name type="scientific">Dissoconium aciculare CBS 342.82</name>
    <dbReference type="NCBI Taxonomy" id="1314786"/>
    <lineage>
        <taxon>Eukaryota</taxon>
        <taxon>Fungi</taxon>
        <taxon>Dikarya</taxon>
        <taxon>Ascomycota</taxon>
        <taxon>Pezizomycotina</taxon>
        <taxon>Dothideomycetes</taxon>
        <taxon>Dothideomycetidae</taxon>
        <taxon>Mycosphaerellales</taxon>
        <taxon>Dissoconiaceae</taxon>
        <taxon>Dissoconium</taxon>
    </lineage>
</organism>
<dbReference type="GeneID" id="54360652"/>
<dbReference type="Proteomes" id="UP000504637">
    <property type="component" value="Unplaced"/>
</dbReference>